<name>A0ABR9AYS3_9BACL</name>
<proteinExistence type="predicted"/>
<keyword evidence="2" id="KW-1185">Reference proteome</keyword>
<dbReference type="RefSeq" id="WP_192025152.1">
    <property type="nucleotide sequence ID" value="NZ_JACYTN010000006.1"/>
</dbReference>
<dbReference type="EMBL" id="JACYTN010000006">
    <property type="protein sequence ID" value="MBD8498784.1"/>
    <property type="molecule type" value="Genomic_DNA"/>
</dbReference>
<reference evidence="1 2" key="1">
    <citation type="submission" date="2020-09" db="EMBL/GenBank/DDBJ databases">
        <title>Paenibacillus sp. CAU 1523 isolated from sand of Haeundae Beach.</title>
        <authorList>
            <person name="Kim W."/>
        </authorList>
    </citation>
    <scope>NUCLEOTIDE SEQUENCE [LARGE SCALE GENOMIC DNA]</scope>
    <source>
        <strain evidence="1 2">CAU 1523</strain>
    </source>
</reference>
<sequence>MAQVGVHFTDFEGSSTAEAAQYIETNLQAGNVVFSGAKPKYFPELHFMDGESMHYIIIEQFTNNQHAIISDIKNIVSKTYEADFVLQVTADSHYPLFSLHRKDIQITPEIINAFHNRARQCILHNEDDARLFDHALEIVKMLPYSPLEAAKPLLYCLGQVFIMLSGSRYVFSCYMELQPVPAYVVDLLRHCSDQAETIKNIIIKKEIEIKNKTTNRQLQIDQLIEKIEMLRDYERLTLLALKKELANE</sequence>
<dbReference type="Proteomes" id="UP000634529">
    <property type="component" value="Unassembled WGS sequence"/>
</dbReference>
<evidence type="ECO:0000313" key="2">
    <source>
        <dbReference type="Proteomes" id="UP000634529"/>
    </source>
</evidence>
<gene>
    <name evidence="1" type="ORF">IFO66_10780</name>
</gene>
<comment type="caution">
    <text evidence="1">The sequence shown here is derived from an EMBL/GenBank/DDBJ whole genome shotgun (WGS) entry which is preliminary data.</text>
</comment>
<organism evidence="1 2">
    <name type="scientific">Paenibacillus arenosi</name>
    <dbReference type="NCBI Taxonomy" id="2774142"/>
    <lineage>
        <taxon>Bacteria</taxon>
        <taxon>Bacillati</taxon>
        <taxon>Bacillota</taxon>
        <taxon>Bacilli</taxon>
        <taxon>Bacillales</taxon>
        <taxon>Paenibacillaceae</taxon>
        <taxon>Paenibacillus</taxon>
    </lineage>
</organism>
<protein>
    <submittedName>
        <fullName evidence="1">Uncharacterized protein</fullName>
    </submittedName>
</protein>
<accession>A0ABR9AYS3</accession>
<evidence type="ECO:0000313" key="1">
    <source>
        <dbReference type="EMBL" id="MBD8498784.1"/>
    </source>
</evidence>